<dbReference type="PROSITE" id="PS00937">
    <property type="entry name" value="RIBOSOMAL_L20"/>
    <property type="match status" value="1"/>
</dbReference>
<keyword evidence="3 7" id="KW-0694">RNA-binding</keyword>
<accession>A0A140GIR0</accession>
<dbReference type="GO" id="GO:0009507">
    <property type="term" value="C:chloroplast"/>
    <property type="evidence" value="ECO:0007669"/>
    <property type="project" value="UniProtKB-SubCell"/>
</dbReference>
<evidence type="ECO:0000256" key="1">
    <source>
        <dbReference type="ARBA" id="ARBA00007698"/>
    </source>
</evidence>
<dbReference type="HAMAP" id="MF_00382">
    <property type="entry name" value="Ribosomal_bL20"/>
    <property type="match status" value="1"/>
</dbReference>
<keyword evidence="4 7" id="KW-0689">Ribosomal protein</keyword>
<dbReference type="GO" id="GO:0019843">
    <property type="term" value="F:rRNA binding"/>
    <property type="evidence" value="ECO:0007669"/>
    <property type="project" value="UniProtKB-UniRule"/>
</dbReference>
<dbReference type="CDD" id="cd07026">
    <property type="entry name" value="Ribosomal_L20"/>
    <property type="match status" value="1"/>
</dbReference>
<evidence type="ECO:0000256" key="5">
    <source>
        <dbReference type="ARBA" id="ARBA00023274"/>
    </source>
</evidence>
<evidence type="ECO:0000256" key="4">
    <source>
        <dbReference type="ARBA" id="ARBA00022980"/>
    </source>
</evidence>
<keyword evidence="5 7" id="KW-0687">Ribonucleoprotein</keyword>
<dbReference type="GO" id="GO:0006412">
    <property type="term" value="P:translation"/>
    <property type="evidence" value="ECO:0007669"/>
    <property type="project" value="InterPro"/>
</dbReference>
<dbReference type="PRINTS" id="PR00062">
    <property type="entry name" value="RIBOSOMALL20"/>
</dbReference>
<evidence type="ECO:0000313" key="10">
    <source>
        <dbReference type="EMBL" id="AMN09175.1"/>
    </source>
</evidence>
<comment type="subcellular location">
    <subcellularLocation>
        <location evidence="7">Plastid</location>
        <location evidence="7">Chloroplast</location>
    </subcellularLocation>
</comment>
<dbReference type="FunFam" id="1.10.1900.20:FF:000001">
    <property type="entry name" value="50S ribosomal protein L20"/>
    <property type="match status" value="1"/>
</dbReference>
<dbReference type="EMBL" id="KT369394">
    <property type="protein sequence ID" value="AMN09175.1"/>
    <property type="molecule type" value="Genomic_DNA"/>
</dbReference>
<keyword evidence="10" id="KW-0934">Plastid</keyword>
<evidence type="ECO:0000256" key="7">
    <source>
        <dbReference type="HAMAP-Rule" id="MF_00382"/>
    </source>
</evidence>
<keyword evidence="2 7" id="KW-0699">rRNA-binding</keyword>
<dbReference type="InterPro" id="IPR005813">
    <property type="entry name" value="Ribosomal_bL20"/>
</dbReference>
<dbReference type="AlphaFoldDB" id="A0A140GIR0"/>
<proteinExistence type="inferred from homology"/>
<dbReference type="GO" id="GO:1990904">
    <property type="term" value="C:ribonucleoprotein complex"/>
    <property type="evidence" value="ECO:0007669"/>
    <property type="project" value="UniProtKB-KW"/>
</dbReference>
<dbReference type="NCBIfam" id="TIGR01032">
    <property type="entry name" value="rplT_bact"/>
    <property type="match status" value="1"/>
</dbReference>
<dbReference type="InterPro" id="IPR049946">
    <property type="entry name" value="RIBOSOMAL_L20_CS"/>
</dbReference>
<dbReference type="GO" id="GO:0003735">
    <property type="term" value="F:structural constituent of ribosome"/>
    <property type="evidence" value="ECO:0007669"/>
    <property type="project" value="InterPro"/>
</dbReference>
<dbReference type="Gene3D" id="6.10.160.10">
    <property type="match status" value="1"/>
</dbReference>
<organism evidence="10">
    <name type="scientific">Atractomorpha echinata</name>
    <dbReference type="NCBI Taxonomy" id="52677"/>
    <lineage>
        <taxon>Eukaryota</taxon>
        <taxon>Viridiplantae</taxon>
        <taxon>Chlorophyta</taxon>
        <taxon>core chlorophytes</taxon>
        <taxon>Chlorophyceae</taxon>
        <taxon>CS clade</taxon>
        <taxon>Sphaeropleales</taxon>
        <taxon>Sphaeropleaceae</taxon>
        <taxon>Atractomorpha</taxon>
    </lineage>
</organism>
<sequence length="116" mass="13587">MTRVKRGNVSRKRHKKILKLVKGFRGSASALFRTANQQNMKALRSSYTNRRKKKRDFRRLWIARINAAVRKYGINYSEFFNYLKNQSIKLNRKSISQLAVCDPEALLQLILATKLS</sequence>
<dbReference type="GO" id="GO:0000027">
    <property type="term" value="P:ribosomal large subunit assembly"/>
    <property type="evidence" value="ECO:0007669"/>
    <property type="project" value="UniProtKB-UniRule"/>
</dbReference>
<dbReference type="SUPFAM" id="SSF74731">
    <property type="entry name" value="Ribosomal protein L20"/>
    <property type="match status" value="1"/>
</dbReference>
<evidence type="ECO:0000256" key="9">
    <source>
        <dbReference type="RuleBase" id="RU004311"/>
    </source>
</evidence>
<reference evidence="10" key="1">
    <citation type="journal article" date="2016" name="Mol. Phylogenet. Evol.">
        <title>Chloroplast phylogenomic data from the green algal order Sphaeropleales (Chlorophyceae, Chlorophyta) reveal complex patterns of sequence evolution.</title>
        <authorList>
            <person name="Fucikova K."/>
            <person name="Lewis P.O."/>
            <person name="Lewis L.A."/>
        </authorList>
    </citation>
    <scope>NUCLEOTIDE SEQUENCE</scope>
    <source>
        <strain evidence="10">UTEX LB 2309</strain>
    </source>
</reference>
<evidence type="ECO:0000256" key="6">
    <source>
        <dbReference type="ARBA" id="ARBA00035295"/>
    </source>
</evidence>
<protein>
    <recommendedName>
        <fullName evidence="6 7">Large ribosomal subunit protein bL20c</fullName>
    </recommendedName>
</protein>
<comment type="function">
    <text evidence="7 9">Binds directly to 23S ribosomal RNA and is necessary for the in vitro assembly process of the 50S ribosomal subunit. It is not involved in the protein synthesizing functions of that subunit.</text>
</comment>
<evidence type="ECO:0000256" key="8">
    <source>
        <dbReference type="RuleBase" id="RU000561"/>
    </source>
</evidence>
<keyword evidence="10" id="KW-0150">Chloroplast</keyword>
<dbReference type="Pfam" id="PF00453">
    <property type="entry name" value="Ribosomal_L20"/>
    <property type="match status" value="1"/>
</dbReference>
<evidence type="ECO:0000256" key="2">
    <source>
        <dbReference type="ARBA" id="ARBA00022730"/>
    </source>
</evidence>
<gene>
    <name evidence="7 10" type="primary">rpl20</name>
</gene>
<comment type="similarity">
    <text evidence="1 7 8">Belongs to the bacterial ribosomal protein bL20 family.</text>
</comment>
<geneLocation type="chloroplast" evidence="10"/>
<dbReference type="Gene3D" id="1.10.1900.20">
    <property type="entry name" value="Ribosomal protein L20"/>
    <property type="match status" value="1"/>
</dbReference>
<evidence type="ECO:0000256" key="3">
    <source>
        <dbReference type="ARBA" id="ARBA00022884"/>
    </source>
</evidence>
<dbReference type="PANTHER" id="PTHR10986">
    <property type="entry name" value="39S RIBOSOMAL PROTEIN L20"/>
    <property type="match status" value="1"/>
</dbReference>
<name>A0A140GIR0_9CHLO</name>
<dbReference type="GO" id="GO:0005840">
    <property type="term" value="C:ribosome"/>
    <property type="evidence" value="ECO:0007669"/>
    <property type="project" value="UniProtKB-KW"/>
</dbReference>
<dbReference type="InterPro" id="IPR035566">
    <property type="entry name" value="Ribosomal_protein_bL20_C"/>
</dbReference>